<keyword evidence="1" id="KW-0812">Transmembrane</keyword>
<feature type="transmembrane region" description="Helical" evidence="1">
    <location>
        <begin position="66"/>
        <end position="88"/>
    </location>
</feature>
<name>A0ABV3HNI2_9ACTN</name>
<keyword evidence="1" id="KW-1133">Transmembrane helix</keyword>
<dbReference type="RefSeq" id="WP_364588340.1">
    <property type="nucleotide sequence ID" value="NZ_JBFAQK010000003.1"/>
</dbReference>
<dbReference type="Proteomes" id="UP001552521">
    <property type="component" value="Unassembled WGS sequence"/>
</dbReference>
<dbReference type="EMBL" id="JBFAQK010000003">
    <property type="protein sequence ID" value="MEV4680112.1"/>
    <property type="molecule type" value="Genomic_DNA"/>
</dbReference>
<organism evidence="2 3">
    <name type="scientific">Streptomyces kurssanovii</name>
    <dbReference type="NCBI Taxonomy" id="67312"/>
    <lineage>
        <taxon>Bacteria</taxon>
        <taxon>Bacillati</taxon>
        <taxon>Actinomycetota</taxon>
        <taxon>Actinomycetes</taxon>
        <taxon>Kitasatosporales</taxon>
        <taxon>Streptomycetaceae</taxon>
        <taxon>Streptomyces</taxon>
    </lineage>
</organism>
<evidence type="ECO:0000313" key="3">
    <source>
        <dbReference type="Proteomes" id="UP001552521"/>
    </source>
</evidence>
<keyword evidence="3" id="KW-1185">Reference proteome</keyword>
<accession>A0ABV3HNI2</accession>
<sequence length="211" mass="23261">MLADEYGYQVSRVPASSFPGLAERLLSERRTARTIVMVGCLLCAVATVLMWQWWIPAGTGVAEWVIMVSVFSALMGLFFLLPGLFMVLPQAQQLVRISRAHPFQAWPCQLERLRTGEGVVLLLAPDGRVARELRSTIPEDVWRNTADGRGVLWIAGDLRFECLVATPGARKAWRAKGAPYGASPASGAGLHPVEEELIRTVTQEAFSNWVL</sequence>
<keyword evidence="1" id="KW-0472">Membrane</keyword>
<reference evidence="2 3" key="1">
    <citation type="submission" date="2024-06" db="EMBL/GenBank/DDBJ databases">
        <title>The Natural Products Discovery Center: Release of the First 8490 Sequenced Strains for Exploring Actinobacteria Biosynthetic Diversity.</title>
        <authorList>
            <person name="Kalkreuter E."/>
            <person name="Kautsar S.A."/>
            <person name="Yang D."/>
            <person name="Bader C.D."/>
            <person name="Teijaro C.N."/>
            <person name="Fluegel L."/>
            <person name="Davis C.M."/>
            <person name="Simpson J.R."/>
            <person name="Lauterbach L."/>
            <person name="Steele A.D."/>
            <person name="Gui C."/>
            <person name="Meng S."/>
            <person name="Li G."/>
            <person name="Viehrig K."/>
            <person name="Ye F."/>
            <person name="Su P."/>
            <person name="Kiefer A.F."/>
            <person name="Nichols A."/>
            <person name="Cepeda A.J."/>
            <person name="Yan W."/>
            <person name="Fan B."/>
            <person name="Jiang Y."/>
            <person name="Adhikari A."/>
            <person name="Zheng C.-J."/>
            <person name="Schuster L."/>
            <person name="Cowan T.M."/>
            <person name="Smanski M.J."/>
            <person name="Chevrette M.G."/>
            <person name="De Carvalho L.P.S."/>
            <person name="Shen B."/>
        </authorList>
    </citation>
    <scope>NUCLEOTIDE SEQUENCE [LARGE SCALE GENOMIC DNA]</scope>
    <source>
        <strain evidence="2 3">NPDC049344</strain>
    </source>
</reference>
<evidence type="ECO:0000256" key="1">
    <source>
        <dbReference type="SAM" id="Phobius"/>
    </source>
</evidence>
<comment type="caution">
    <text evidence="2">The sequence shown here is derived from an EMBL/GenBank/DDBJ whole genome shotgun (WGS) entry which is preliminary data.</text>
</comment>
<gene>
    <name evidence="2" type="ORF">AB0K36_04890</name>
</gene>
<protein>
    <submittedName>
        <fullName evidence="2">Uncharacterized protein</fullName>
    </submittedName>
</protein>
<feature type="transmembrane region" description="Helical" evidence="1">
    <location>
        <begin position="34"/>
        <end position="54"/>
    </location>
</feature>
<evidence type="ECO:0000313" key="2">
    <source>
        <dbReference type="EMBL" id="MEV4680112.1"/>
    </source>
</evidence>
<proteinExistence type="predicted"/>